<organism evidence="2 3">
    <name type="scientific">Streptomyces albospinus</name>
    <dbReference type="NCBI Taxonomy" id="285515"/>
    <lineage>
        <taxon>Bacteria</taxon>
        <taxon>Bacillati</taxon>
        <taxon>Actinomycetota</taxon>
        <taxon>Actinomycetes</taxon>
        <taxon>Kitasatosporales</taxon>
        <taxon>Streptomycetaceae</taxon>
        <taxon>Streptomyces</taxon>
    </lineage>
</organism>
<evidence type="ECO:0000256" key="1">
    <source>
        <dbReference type="SAM" id="MobiDB-lite"/>
    </source>
</evidence>
<dbReference type="EMBL" id="BMRP01000026">
    <property type="protein sequence ID" value="GGU85378.1"/>
    <property type="molecule type" value="Genomic_DNA"/>
</dbReference>
<reference evidence="3" key="1">
    <citation type="journal article" date="2019" name="Int. J. Syst. Evol. Microbiol.">
        <title>The Global Catalogue of Microorganisms (GCM) 10K type strain sequencing project: providing services to taxonomists for standard genome sequencing and annotation.</title>
        <authorList>
            <consortium name="The Broad Institute Genomics Platform"/>
            <consortium name="The Broad Institute Genome Sequencing Center for Infectious Disease"/>
            <person name="Wu L."/>
            <person name="Ma J."/>
        </authorList>
    </citation>
    <scope>NUCLEOTIDE SEQUENCE [LARGE SCALE GENOMIC DNA]</scope>
    <source>
        <strain evidence="3">JCM 3399</strain>
    </source>
</reference>
<feature type="compositionally biased region" description="Polar residues" evidence="1">
    <location>
        <begin position="1"/>
        <end position="12"/>
    </location>
</feature>
<dbReference type="Proteomes" id="UP000654471">
    <property type="component" value="Unassembled WGS sequence"/>
</dbReference>
<feature type="region of interest" description="Disordered" evidence="1">
    <location>
        <begin position="1"/>
        <end position="24"/>
    </location>
</feature>
<proteinExistence type="predicted"/>
<name>A0ABQ2VIV4_9ACTN</name>
<sequence>MPPNHSRASTAPSGHPARAEGTEAATACAAVARRICQGRAPIARSIANSRCCWVTAVPIVEATTNTDR</sequence>
<comment type="caution">
    <text evidence="2">The sequence shown here is derived from an EMBL/GenBank/DDBJ whole genome shotgun (WGS) entry which is preliminary data.</text>
</comment>
<gene>
    <name evidence="2" type="ORF">GCM10010211_59340</name>
</gene>
<protein>
    <submittedName>
        <fullName evidence="2">Uncharacterized protein</fullName>
    </submittedName>
</protein>
<keyword evidence="3" id="KW-1185">Reference proteome</keyword>
<evidence type="ECO:0000313" key="2">
    <source>
        <dbReference type="EMBL" id="GGU85378.1"/>
    </source>
</evidence>
<accession>A0ABQ2VIV4</accession>
<evidence type="ECO:0000313" key="3">
    <source>
        <dbReference type="Proteomes" id="UP000654471"/>
    </source>
</evidence>